<dbReference type="InterPro" id="IPR040398">
    <property type="entry name" value="Not1"/>
</dbReference>
<comment type="caution">
    <text evidence="2">The sequence shown here is derived from an EMBL/GenBank/DDBJ whole genome shotgun (WGS) entry which is preliminary data.</text>
</comment>
<feature type="non-terminal residue" evidence="2">
    <location>
        <position position="101"/>
    </location>
</feature>
<reference evidence="2" key="1">
    <citation type="submission" date="2023-10" db="EMBL/GenBank/DDBJ databases">
        <authorList>
            <person name="Chen Y."/>
            <person name="Shah S."/>
            <person name="Dougan E. K."/>
            <person name="Thang M."/>
            <person name="Chan C."/>
        </authorList>
    </citation>
    <scope>NUCLEOTIDE SEQUENCE [LARGE SCALE GENOMIC DNA]</scope>
</reference>
<sequence length="101" mass="11347">MPARPAPPPRWSKPLKGKHVDLKALLLEAYENGRLTAVLPLVCKVLEGVQKSRAYKLPNPWTAAVMSLLAEIHDVPNLRTNLMFEVEVLCKHLDIKISDLK</sequence>
<evidence type="ECO:0000313" key="3">
    <source>
        <dbReference type="Proteomes" id="UP001189429"/>
    </source>
</evidence>
<dbReference type="InterPro" id="IPR032191">
    <property type="entry name" value="CNOT1_CAF1_bind"/>
</dbReference>
<keyword evidence="3" id="KW-1185">Reference proteome</keyword>
<accession>A0ABN9RF74</accession>
<evidence type="ECO:0000313" key="2">
    <source>
        <dbReference type="EMBL" id="CAK0817382.1"/>
    </source>
</evidence>
<gene>
    <name evidence="2" type="ORF">PCOR1329_LOCUS20017</name>
</gene>
<protein>
    <recommendedName>
        <fullName evidence="1">CCR4-NOT transcription complex subunit 1 CAF1-binding domain-containing protein</fullName>
    </recommendedName>
</protein>
<dbReference type="Gene3D" id="1.25.40.180">
    <property type="match status" value="1"/>
</dbReference>
<feature type="domain" description="CCR4-NOT transcription complex subunit 1 CAF1-binding" evidence="1">
    <location>
        <begin position="12"/>
        <end position="101"/>
    </location>
</feature>
<dbReference type="Proteomes" id="UP001189429">
    <property type="component" value="Unassembled WGS sequence"/>
</dbReference>
<dbReference type="EMBL" id="CAUYUJ010006447">
    <property type="protein sequence ID" value="CAK0817382.1"/>
    <property type="molecule type" value="Genomic_DNA"/>
</dbReference>
<organism evidence="2 3">
    <name type="scientific">Prorocentrum cordatum</name>
    <dbReference type="NCBI Taxonomy" id="2364126"/>
    <lineage>
        <taxon>Eukaryota</taxon>
        <taxon>Sar</taxon>
        <taxon>Alveolata</taxon>
        <taxon>Dinophyceae</taxon>
        <taxon>Prorocentrales</taxon>
        <taxon>Prorocentraceae</taxon>
        <taxon>Prorocentrum</taxon>
    </lineage>
</organism>
<dbReference type="PANTHER" id="PTHR13162:SF8">
    <property type="entry name" value="CCR4-NOT TRANSCRIPTION COMPLEX SUBUNIT 1"/>
    <property type="match status" value="1"/>
</dbReference>
<dbReference type="Pfam" id="PF16415">
    <property type="entry name" value="CNOT1_CAF1_bind"/>
    <property type="match status" value="1"/>
</dbReference>
<dbReference type="PANTHER" id="PTHR13162">
    <property type="entry name" value="CCR4-NOT TRANSCRIPTION COMPLEX"/>
    <property type="match status" value="1"/>
</dbReference>
<name>A0ABN9RF74_9DINO</name>
<proteinExistence type="predicted"/>
<evidence type="ECO:0000259" key="1">
    <source>
        <dbReference type="Pfam" id="PF16415"/>
    </source>
</evidence>